<proteinExistence type="predicted"/>
<gene>
    <name evidence="1" type="ORF">ACFPQ4_02325</name>
</gene>
<name>A0ABW0QU32_9BACL</name>
<keyword evidence="2" id="KW-1185">Reference proteome</keyword>
<organism evidence="1 2">
    <name type="scientific">Cohnella yongneupensis</name>
    <dbReference type="NCBI Taxonomy" id="425006"/>
    <lineage>
        <taxon>Bacteria</taxon>
        <taxon>Bacillati</taxon>
        <taxon>Bacillota</taxon>
        <taxon>Bacilli</taxon>
        <taxon>Bacillales</taxon>
        <taxon>Paenibacillaceae</taxon>
        <taxon>Cohnella</taxon>
    </lineage>
</organism>
<dbReference type="EMBL" id="JBHSNC010000007">
    <property type="protein sequence ID" value="MFC5528288.1"/>
    <property type="molecule type" value="Genomic_DNA"/>
</dbReference>
<sequence>MKEEKVVRVFPLTETLNNTLINAINQMPQPYGGVTMNPTDGIIVHIRYAEPVTLKNNIYPQPITDLYLFLEPNAEPRVLLFFSHGHRPRVYSLQADSKRLIQAVQSEGEQYDR</sequence>
<accession>A0ABW0QU32</accession>
<dbReference type="Proteomes" id="UP001596108">
    <property type="component" value="Unassembled WGS sequence"/>
</dbReference>
<evidence type="ECO:0000313" key="1">
    <source>
        <dbReference type="EMBL" id="MFC5528288.1"/>
    </source>
</evidence>
<dbReference type="RefSeq" id="WP_378110114.1">
    <property type="nucleotide sequence ID" value="NZ_JBHSNC010000007.1"/>
</dbReference>
<reference evidence="2" key="1">
    <citation type="journal article" date="2019" name="Int. J. Syst. Evol. Microbiol.">
        <title>The Global Catalogue of Microorganisms (GCM) 10K type strain sequencing project: providing services to taxonomists for standard genome sequencing and annotation.</title>
        <authorList>
            <consortium name="The Broad Institute Genomics Platform"/>
            <consortium name="The Broad Institute Genome Sequencing Center for Infectious Disease"/>
            <person name="Wu L."/>
            <person name="Ma J."/>
        </authorList>
    </citation>
    <scope>NUCLEOTIDE SEQUENCE [LARGE SCALE GENOMIC DNA]</scope>
    <source>
        <strain evidence="2">CGMCC 1.18578</strain>
    </source>
</reference>
<protein>
    <submittedName>
        <fullName evidence="1">Uncharacterized protein</fullName>
    </submittedName>
</protein>
<comment type="caution">
    <text evidence="1">The sequence shown here is derived from an EMBL/GenBank/DDBJ whole genome shotgun (WGS) entry which is preliminary data.</text>
</comment>
<evidence type="ECO:0000313" key="2">
    <source>
        <dbReference type="Proteomes" id="UP001596108"/>
    </source>
</evidence>